<feature type="transmembrane region" description="Helical" evidence="1">
    <location>
        <begin position="53"/>
        <end position="71"/>
    </location>
</feature>
<keyword evidence="1" id="KW-1133">Transmembrane helix</keyword>
<dbReference type="EMBL" id="FNBH01000002">
    <property type="protein sequence ID" value="SDF64313.1"/>
    <property type="molecule type" value="Genomic_DNA"/>
</dbReference>
<reference evidence="3" key="1">
    <citation type="submission" date="2016-10" db="EMBL/GenBank/DDBJ databases">
        <authorList>
            <person name="Varghese N."/>
            <person name="Submissions S."/>
        </authorList>
    </citation>
    <scope>NUCLEOTIDE SEQUENCE [LARGE SCALE GENOMIC DNA]</scope>
    <source>
        <strain evidence="3">DSM 19684</strain>
    </source>
</reference>
<keyword evidence="1" id="KW-0812">Transmembrane</keyword>
<evidence type="ECO:0008006" key="4">
    <source>
        <dbReference type="Google" id="ProtNLM"/>
    </source>
</evidence>
<proteinExistence type="predicted"/>
<protein>
    <recommendedName>
        <fullName evidence="4">Redox-active disulfide protein 2</fullName>
    </recommendedName>
</protein>
<evidence type="ECO:0000313" key="2">
    <source>
        <dbReference type="EMBL" id="SDF64313.1"/>
    </source>
</evidence>
<organism evidence="2 3">
    <name type="scientific">Epilithonimonas hungarica</name>
    <dbReference type="NCBI Taxonomy" id="454006"/>
    <lineage>
        <taxon>Bacteria</taxon>
        <taxon>Pseudomonadati</taxon>
        <taxon>Bacteroidota</taxon>
        <taxon>Flavobacteriia</taxon>
        <taxon>Flavobacteriales</taxon>
        <taxon>Weeksellaceae</taxon>
        <taxon>Chryseobacterium group</taxon>
        <taxon>Epilithonimonas</taxon>
    </lineage>
</organism>
<accession>A0A1G7MRA6</accession>
<dbReference type="STRING" id="454006.SAMN05421825_1802"/>
<dbReference type="AlphaFoldDB" id="A0A1G7MRA6"/>
<gene>
    <name evidence="2" type="ORF">SAMN05421825_1802</name>
</gene>
<dbReference type="Proteomes" id="UP000199203">
    <property type="component" value="Unassembled WGS sequence"/>
</dbReference>
<keyword evidence="3" id="KW-1185">Reference proteome</keyword>
<evidence type="ECO:0000313" key="3">
    <source>
        <dbReference type="Proteomes" id="UP000199203"/>
    </source>
</evidence>
<feature type="transmembrane region" description="Helical" evidence="1">
    <location>
        <begin position="27"/>
        <end position="47"/>
    </location>
</feature>
<dbReference type="OrthoDB" id="1273410at2"/>
<name>A0A1G7MRA6_9FLAO</name>
<keyword evidence="1" id="KW-0472">Membrane</keyword>
<dbReference type="RefSeq" id="WP_089873154.1">
    <property type="nucleotide sequence ID" value="NZ_FNBH01000002.1"/>
</dbReference>
<sequence>MKSKGIKPAAELTDKELLKNVKLTKSVLISFSVIFVLLLATCLYITVTKGFGVFSVLPLTFFPILATNIIAHRKMGDEVKKRNLV</sequence>
<evidence type="ECO:0000256" key="1">
    <source>
        <dbReference type="SAM" id="Phobius"/>
    </source>
</evidence>